<reference evidence="5" key="1">
    <citation type="submission" date="2017-09" db="EMBL/GenBank/DDBJ databases">
        <title>Depth-based differentiation of microbial function through sediment-hosted aquifers and enrichment of novel symbionts in the deep terrestrial subsurface.</title>
        <authorList>
            <person name="Probst A.J."/>
            <person name="Ladd B."/>
            <person name="Jarett J.K."/>
            <person name="Geller-Mcgrath D.E."/>
            <person name="Sieber C.M.K."/>
            <person name="Emerson J.B."/>
            <person name="Anantharaman K."/>
            <person name="Thomas B.C."/>
            <person name="Malmstrom R."/>
            <person name="Stieglmeier M."/>
            <person name="Klingl A."/>
            <person name="Woyke T."/>
            <person name="Ryan C.M."/>
            <person name="Banfield J.F."/>
        </authorList>
    </citation>
    <scope>NUCLEOTIDE SEQUENCE [LARGE SCALE GENOMIC DNA]</scope>
</reference>
<dbReference type="InterPro" id="IPR040198">
    <property type="entry name" value="Fido_containing"/>
</dbReference>
<dbReference type="SUPFAM" id="SSF140931">
    <property type="entry name" value="Fic-like"/>
    <property type="match status" value="1"/>
</dbReference>
<feature type="active site" evidence="1">
    <location>
        <position position="176"/>
    </location>
</feature>
<comment type="caution">
    <text evidence="4">The sequence shown here is derived from an EMBL/GenBank/DDBJ whole genome shotgun (WGS) entry which is preliminary data.</text>
</comment>
<dbReference type="AlphaFoldDB" id="A0A2M7TSL9"/>
<accession>A0A2M7TSL9</accession>
<dbReference type="EMBL" id="PFNX01000057">
    <property type="protein sequence ID" value="PIZ58777.1"/>
    <property type="molecule type" value="Genomic_DNA"/>
</dbReference>
<dbReference type="PROSITE" id="PS51459">
    <property type="entry name" value="FIDO"/>
    <property type="match status" value="1"/>
</dbReference>
<evidence type="ECO:0000313" key="4">
    <source>
        <dbReference type="EMBL" id="PIZ58777.1"/>
    </source>
</evidence>
<dbReference type="Proteomes" id="UP000229336">
    <property type="component" value="Unassembled WGS sequence"/>
</dbReference>
<feature type="binding site" evidence="2">
    <location>
        <begin position="180"/>
        <end position="187"/>
    </location>
    <ligand>
        <name>ATP</name>
        <dbReference type="ChEBI" id="CHEBI:30616"/>
    </ligand>
</feature>
<feature type="binding site" evidence="2">
    <location>
        <begin position="218"/>
        <end position="219"/>
    </location>
    <ligand>
        <name>ATP</name>
        <dbReference type="ChEBI" id="CHEBI:30616"/>
    </ligand>
</feature>
<organism evidence="4 5">
    <name type="scientific">Candidatus Shapirobacteria bacterium CG_4_10_14_0_2_um_filter_40_12</name>
    <dbReference type="NCBI Taxonomy" id="1974871"/>
    <lineage>
        <taxon>Bacteria</taxon>
        <taxon>Candidatus Shapironibacteriota</taxon>
    </lineage>
</organism>
<gene>
    <name evidence="4" type="ORF">COY20_03130</name>
</gene>
<feature type="domain" description="Fido" evidence="3">
    <location>
        <begin position="96"/>
        <end position="237"/>
    </location>
</feature>
<dbReference type="Gene3D" id="1.10.3290.10">
    <property type="entry name" value="Fido-like domain"/>
    <property type="match status" value="1"/>
</dbReference>
<dbReference type="Pfam" id="PF02661">
    <property type="entry name" value="Fic"/>
    <property type="match status" value="1"/>
</dbReference>
<dbReference type="InterPro" id="IPR036597">
    <property type="entry name" value="Fido-like_dom_sf"/>
</dbReference>
<protein>
    <recommendedName>
        <fullName evidence="3">Fido domain-containing protein</fullName>
    </recommendedName>
</protein>
<name>A0A2M7TSL9_9BACT</name>
<evidence type="ECO:0000259" key="3">
    <source>
        <dbReference type="PROSITE" id="PS51459"/>
    </source>
</evidence>
<sequence>MISYHFTKTKDIEQTLIEIEAIKIVFEKLKVLPQVEEKIRRESLLKSSVFSARIEGNPLSLADVDENDSGEVHQVEIQNLLRAYQHVYRTDFPKTLTIDIVRDLHTQAMKNISSQAGKFRQEPWAIFDASGSAIHLAPPFFEIPRLISDYINYLNGLTGHPAILAAISQFIFEKIHPFADGNGRTGRLISALILKQNNYHLRGMLPFEEYTDNHRESYYYALEPSSDMTEFVEYFLVSIVDTSKSILKQLDNRPTPNSFLPSRRQEILNIISDHPNCSFDFLTRRFAAVNPKTLHYDLKKLLDLNLIVKIGITRGVLYRRV</sequence>
<evidence type="ECO:0000256" key="1">
    <source>
        <dbReference type="PIRSR" id="PIRSR640198-1"/>
    </source>
</evidence>
<dbReference type="InterPro" id="IPR003812">
    <property type="entry name" value="Fido"/>
</dbReference>
<dbReference type="PANTHER" id="PTHR13504:SF38">
    <property type="entry name" value="FIDO DOMAIN-CONTAINING PROTEIN"/>
    <property type="match status" value="1"/>
</dbReference>
<keyword evidence="2" id="KW-0067">ATP-binding</keyword>
<dbReference type="PANTHER" id="PTHR13504">
    <property type="entry name" value="FIDO DOMAIN-CONTAINING PROTEIN DDB_G0283145"/>
    <property type="match status" value="1"/>
</dbReference>
<proteinExistence type="predicted"/>
<evidence type="ECO:0000313" key="5">
    <source>
        <dbReference type="Proteomes" id="UP000229336"/>
    </source>
</evidence>
<dbReference type="GO" id="GO:0005524">
    <property type="term" value="F:ATP binding"/>
    <property type="evidence" value="ECO:0007669"/>
    <property type="project" value="UniProtKB-KW"/>
</dbReference>
<dbReference type="InterPro" id="IPR036388">
    <property type="entry name" value="WH-like_DNA-bd_sf"/>
</dbReference>
<evidence type="ECO:0000256" key="2">
    <source>
        <dbReference type="PIRSR" id="PIRSR640198-2"/>
    </source>
</evidence>
<dbReference type="Gene3D" id="1.10.10.10">
    <property type="entry name" value="Winged helix-like DNA-binding domain superfamily/Winged helix DNA-binding domain"/>
    <property type="match status" value="1"/>
</dbReference>
<keyword evidence="2" id="KW-0547">Nucleotide-binding</keyword>